<gene>
    <name evidence="4" type="ORF">POL25_04885</name>
</gene>
<dbReference type="SUPFAM" id="SSF111369">
    <property type="entry name" value="HlyD-like secretion proteins"/>
    <property type="match status" value="1"/>
</dbReference>
<sequence>MPRPAHESIAALAVACCACGAPQAAPPACPLPVQTRAHGDEQSLAAVTLTPEAEARLGITLAAAELRPMPPVRRLPGEVVARPGGTVMLTAPVPGLLLAPGDLPRPGEMVAHGQALARLVPLAAVDRDLRAQAQSRVAAAEARLLAGNSRVQRAERLIESGAGSERAAEDARVERDIAAAELTAAKARVRMIDRTPLSSDVATTLRAPMAAVVRQVLVAEEQAVAGGAPLLELVSSEPPWVRVPTVAAELGAFDETTAEVTPLGRPATPVAAPRVVGPPTADPLAGTVDLYFALPAAGEFRLGERVGVDLALRREAEALVVPRAAIVHDLHGGAWVYVPAGAHRYDRRRVELSRVTGDLALVARGLAVGDAVVVTGAVELYGSEFGAGH</sequence>
<dbReference type="InterPro" id="IPR051909">
    <property type="entry name" value="MFP_Cation_Efflux"/>
</dbReference>
<proteinExistence type="inferred from homology"/>
<dbReference type="Gene3D" id="1.10.287.470">
    <property type="entry name" value="Helix hairpin bin"/>
    <property type="match status" value="1"/>
</dbReference>
<evidence type="ECO:0000259" key="3">
    <source>
        <dbReference type="Pfam" id="PF25967"/>
    </source>
</evidence>
<comment type="caution">
    <text evidence="4">The sequence shown here is derived from an EMBL/GenBank/DDBJ whole genome shotgun (WGS) entry which is preliminary data.</text>
</comment>
<dbReference type="Gene3D" id="2.40.50.100">
    <property type="match status" value="1"/>
</dbReference>
<dbReference type="EMBL" id="JAQNDL010000001">
    <property type="protein sequence ID" value="MDC0716214.1"/>
    <property type="molecule type" value="Genomic_DNA"/>
</dbReference>
<name>A0ABT5DT20_9BACT</name>
<dbReference type="Proteomes" id="UP001221686">
    <property type="component" value="Unassembled WGS sequence"/>
</dbReference>
<evidence type="ECO:0000256" key="1">
    <source>
        <dbReference type="ARBA" id="ARBA00009477"/>
    </source>
</evidence>
<accession>A0ABT5DT20</accession>
<reference evidence="4 5" key="1">
    <citation type="submission" date="2022-11" db="EMBL/GenBank/DDBJ databases">
        <title>Minimal conservation of predation-associated metabolite biosynthetic gene clusters underscores biosynthetic potential of Myxococcota including descriptions for ten novel species: Archangium lansinium sp. nov., Myxococcus landrumus sp. nov., Nannocystis bai.</title>
        <authorList>
            <person name="Ahearne A."/>
            <person name="Stevens C."/>
            <person name="Dowd S."/>
        </authorList>
    </citation>
    <scope>NUCLEOTIDE SEQUENCE [LARGE SCALE GENOMIC DNA]</scope>
    <source>
        <strain evidence="4 5">BB15-2</strain>
    </source>
</reference>
<evidence type="ECO:0000256" key="2">
    <source>
        <dbReference type="ARBA" id="ARBA00022448"/>
    </source>
</evidence>
<dbReference type="Gene3D" id="2.40.30.170">
    <property type="match status" value="1"/>
</dbReference>
<dbReference type="Pfam" id="PF25967">
    <property type="entry name" value="RND-MFP_C"/>
    <property type="match status" value="1"/>
</dbReference>
<feature type="domain" description="Multidrug resistance protein MdtA-like C-terminal permuted SH3" evidence="3">
    <location>
        <begin position="318"/>
        <end position="377"/>
    </location>
</feature>
<keyword evidence="5" id="KW-1185">Reference proteome</keyword>
<dbReference type="NCBIfam" id="TIGR01730">
    <property type="entry name" value="RND_mfp"/>
    <property type="match status" value="1"/>
</dbReference>
<organism evidence="4 5">
    <name type="scientific">Nannocystis bainbridge</name>
    <dbReference type="NCBI Taxonomy" id="2995303"/>
    <lineage>
        <taxon>Bacteria</taxon>
        <taxon>Pseudomonadati</taxon>
        <taxon>Myxococcota</taxon>
        <taxon>Polyangia</taxon>
        <taxon>Nannocystales</taxon>
        <taxon>Nannocystaceae</taxon>
        <taxon>Nannocystis</taxon>
    </lineage>
</organism>
<comment type="similarity">
    <text evidence="1">Belongs to the membrane fusion protein (MFP) (TC 8.A.1) family.</text>
</comment>
<dbReference type="InterPro" id="IPR058627">
    <property type="entry name" value="MdtA-like_C"/>
</dbReference>
<evidence type="ECO:0000313" key="5">
    <source>
        <dbReference type="Proteomes" id="UP001221686"/>
    </source>
</evidence>
<protein>
    <submittedName>
        <fullName evidence="4">Efflux RND transporter periplasmic adaptor subunit</fullName>
    </submittedName>
</protein>
<dbReference type="PANTHER" id="PTHR30097">
    <property type="entry name" value="CATION EFFLUX SYSTEM PROTEIN CUSB"/>
    <property type="match status" value="1"/>
</dbReference>
<dbReference type="PANTHER" id="PTHR30097:SF4">
    <property type="entry name" value="SLR6042 PROTEIN"/>
    <property type="match status" value="1"/>
</dbReference>
<keyword evidence="2" id="KW-0813">Transport</keyword>
<evidence type="ECO:0000313" key="4">
    <source>
        <dbReference type="EMBL" id="MDC0716214.1"/>
    </source>
</evidence>
<dbReference type="Gene3D" id="2.40.420.20">
    <property type="match status" value="1"/>
</dbReference>
<dbReference type="InterPro" id="IPR006143">
    <property type="entry name" value="RND_pump_MFP"/>
</dbReference>
<dbReference type="RefSeq" id="WP_272084661.1">
    <property type="nucleotide sequence ID" value="NZ_JAQNDL010000001.1"/>
</dbReference>